<sequence length="134" mass="15670">MAKLDWGNGIGLHFRDNEEYYETLGFLTKKTRPIDIYTHDNGRSGAWGGQGKLETHVGIYFLPRPLKEAFEQSGDSRLSVTEYVLNLRNHGFTIEQDFTGNRYTYHLYPESIDKIIASIESDEYLEDFYRGYNW</sequence>
<reference evidence="2" key="1">
    <citation type="submission" date="2019-05" db="EMBL/GenBank/DDBJ databases">
        <title>Complete genome sequencing of Absiella argi strain JCM 30884.</title>
        <authorList>
            <person name="Sakamoto M."/>
            <person name="Murakami T."/>
            <person name="Mori H."/>
        </authorList>
    </citation>
    <scope>NUCLEOTIDE SEQUENCE [LARGE SCALE GENOMIC DNA]</scope>
    <source>
        <strain evidence="2">JCM 30884</strain>
    </source>
</reference>
<dbReference type="EMBL" id="AP019695">
    <property type="protein sequence ID" value="BBK23105.1"/>
    <property type="molecule type" value="Genomic_DNA"/>
</dbReference>
<proteinExistence type="predicted"/>
<name>A0A6N4TL11_9FIRM</name>
<accession>A0A6N4TL11</accession>
<dbReference type="KEGG" id="aarg:Aargi30884_20080"/>
<evidence type="ECO:0000313" key="1">
    <source>
        <dbReference type="EMBL" id="BBK23105.1"/>
    </source>
</evidence>
<dbReference type="Proteomes" id="UP000464754">
    <property type="component" value="Chromosome"/>
</dbReference>
<gene>
    <name evidence="1" type="ORF">Aargi30884_20080</name>
</gene>
<evidence type="ECO:0000313" key="2">
    <source>
        <dbReference type="Proteomes" id="UP000464754"/>
    </source>
</evidence>
<dbReference type="AlphaFoldDB" id="A0A6N4TL11"/>
<protein>
    <submittedName>
        <fullName evidence="1">Uncharacterized protein</fullName>
    </submittedName>
</protein>
<keyword evidence="2" id="KW-1185">Reference proteome</keyword>
<organism evidence="1 2">
    <name type="scientific">Amedibacterium intestinale</name>
    <dbReference type="NCBI Taxonomy" id="2583452"/>
    <lineage>
        <taxon>Bacteria</taxon>
        <taxon>Bacillati</taxon>
        <taxon>Bacillota</taxon>
        <taxon>Erysipelotrichia</taxon>
        <taxon>Erysipelotrichales</taxon>
        <taxon>Erysipelotrichaceae</taxon>
        <taxon>Amedibacterium</taxon>
    </lineage>
</organism>
<dbReference type="RefSeq" id="WP_163052195.1">
    <property type="nucleotide sequence ID" value="NZ_AP019695.1"/>
</dbReference>